<feature type="domain" description="PRD" evidence="6">
    <location>
        <begin position="315"/>
        <end position="422"/>
    </location>
</feature>
<dbReference type="Proteomes" id="UP000054874">
    <property type="component" value="Unassembled WGS sequence"/>
</dbReference>
<sequence length="703" mass="81971">MEFTPRLQQILKILLREENSIPVKALAEQLEVSKRTVQRELEYIENPLKKYGITFCSKTGSGIWLEGKKENKEQLLLELEKEDSLDVSNRSERRKRLTFEILKDKTTQKLYYYSNLFGVSEATISSDLDAIEPWFQKFNLRIQKKQGYGISLEGRERDYRQAICTFLDENADTEMIRELYESRSQVMLHTILNKEKNIYSILDEKILKRVVSCILGLNDKRILNLTEGSYMGLIIHVTIAINRILKQEILKEEEGGLCNLRNESEYELASYITAALEREFEISIPEIETAYICLHIKGSKRQNVEIDEKSRELIQEQKHLMEIVNRMIDAYDEENGWLLKQDEEFIRGLLAHLMPTMTRLSNGMRIKNPLLEQIKEDYPEIFKKCQAVVRVLEEETKTQVPEEETGFLAIHFGAAVVRMADEKENRRKVYIGIVCASGIGISRLMLTKIMKCFAGRTELTTYGKNDVTPYVLEQMDFFISTIPLTEADESDVLYVSPLLGNEDMEKIEKKICYYERTPQREREENAFTRQLEQINYVAMQIKNLIRDITAIKVDNNIGFDELLLAVSEGLTPYHDRQSMIQEDIRHRESLGTQVFSELGFALLHTRTRGVLRPNFSLCFTKDKGVFANPFFNGIGAVVIMLLPEDEHIRENREILGYLSKQFIEEPDFMDIILRGELEEIREEVSRQLKRFFNLYLDKIKVEI</sequence>
<dbReference type="Pfam" id="PF00874">
    <property type="entry name" value="PRD"/>
    <property type="match status" value="2"/>
</dbReference>
<dbReference type="InterPro" id="IPR036390">
    <property type="entry name" value="WH_DNA-bd_sf"/>
</dbReference>
<dbReference type="PANTHER" id="PTHR30185:SF18">
    <property type="entry name" value="TRANSCRIPTIONAL REGULATOR MTLR"/>
    <property type="match status" value="1"/>
</dbReference>
<dbReference type="PROSITE" id="PS51099">
    <property type="entry name" value="PTS_EIIB_TYPE_2"/>
    <property type="match status" value="1"/>
</dbReference>
<dbReference type="InterPro" id="IPR011608">
    <property type="entry name" value="PRD"/>
</dbReference>
<reference evidence="7 8" key="1">
    <citation type="submission" date="2015-11" db="EMBL/GenBank/DDBJ databases">
        <title>Butyribacter intestini gen. nov., sp. nov., a butyric acid-producing bacterium of the family Lachnospiraceae isolated from the human faeces.</title>
        <authorList>
            <person name="Zou Y."/>
            <person name="Xue W."/>
            <person name="Luo G."/>
            <person name="Lv M."/>
        </authorList>
    </citation>
    <scope>NUCLEOTIDE SEQUENCE [LARGE SCALE GENOMIC DNA]</scope>
    <source>
        <strain evidence="7 8">ACET-33324</strain>
    </source>
</reference>
<dbReference type="CDD" id="cd05568">
    <property type="entry name" value="PTS_IIB_bgl_like"/>
    <property type="match status" value="1"/>
</dbReference>
<keyword evidence="8" id="KW-1185">Reference proteome</keyword>
<comment type="caution">
    <text evidence="7">The sequence shown here is derived from an EMBL/GenBank/DDBJ whole genome shotgun (WGS) entry which is preliminary data.</text>
</comment>
<name>A0A0V8QCG4_9FIRM</name>
<dbReference type="SUPFAM" id="SSF63520">
    <property type="entry name" value="PTS-regulatory domain, PRD"/>
    <property type="match status" value="2"/>
</dbReference>
<dbReference type="Gene3D" id="3.40.50.2300">
    <property type="match status" value="1"/>
</dbReference>
<keyword evidence="4" id="KW-0804">Transcription</keyword>
<evidence type="ECO:0000256" key="1">
    <source>
        <dbReference type="ARBA" id="ARBA00022737"/>
    </source>
</evidence>
<evidence type="ECO:0000256" key="2">
    <source>
        <dbReference type="ARBA" id="ARBA00023015"/>
    </source>
</evidence>
<dbReference type="InterPro" id="IPR050661">
    <property type="entry name" value="BglG_antiterminators"/>
</dbReference>
<dbReference type="Pfam" id="PF08279">
    <property type="entry name" value="HTH_11"/>
    <property type="match status" value="1"/>
</dbReference>
<dbReference type="InterPro" id="IPR016152">
    <property type="entry name" value="PTrfase/Anion_transptr"/>
</dbReference>
<dbReference type="InterPro" id="IPR013196">
    <property type="entry name" value="HTH_11"/>
</dbReference>
<dbReference type="SUPFAM" id="SSF46785">
    <property type="entry name" value="Winged helix' DNA-binding domain"/>
    <property type="match status" value="1"/>
</dbReference>
<proteinExistence type="predicted"/>
<accession>A0A0V8QCG4</accession>
<dbReference type="GO" id="GO:0008982">
    <property type="term" value="F:protein-N(PI)-phosphohistidine-sugar phosphotransferase activity"/>
    <property type="evidence" value="ECO:0007669"/>
    <property type="project" value="InterPro"/>
</dbReference>
<dbReference type="STRING" id="290052.ASU35_03260"/>
<dbReference type="InterPro" id="IPR007737">
    <property type="entry name" value="Mga_HTH"/>
</dbReference>
<evidence type="ECO:0000256" key="3">
    <source>
        <dbReference type="ARBA" id="ARBA00023159"/>
    </source>
</evidence>
<keyword evidence="1" id="KW-0677">Repeat</keyword>
<evidence type="ECO:0000256" key="4">
    <source>
        <dbReference type="ARBA" id="ARBA00023163"/>
    </source>
</evidence>
<dbReference type="InterPro" id="IPR036634">
    <property type="entry name" value="PRD_sf"/>
</dbReference>
<dbReference type="InterPro" id="IPR013011">
    <property type="entry name" value="PTS_EIIB_2"/>
</dbReference>
<dbReference type="Gene3D" id="3.40.930.10">
    <property type="entry name" value="Mannitol-specific EII, Chain A"/>
    <property type="match status" value="1"/>
</dbReference>
<evidence type="ECO:0000259" key="6">
    <source>
        <dbReference type="PROSITE" id="PS51372"/>
    </source>
</evidence>
<evidence type="ECO:0000259" key="5">
    <source>
        <dbReference type="PROSITE" id="PS51099"/>
    </source>
</evidence>
<dbReference type="Pfam" id="PF05043">
    <property type="entry name" value="Mga"/>
    <property type="match status" value="1"/>
</dbReference>
<dbReference type="AlphaFoldDB" id="A0A0V8QCG4"/>
<keyword evidence="3" id="KW-0010">Activator</keyword>
<dbReference type="Gene3D" id="1.10.10.10">
    <property type="entry name" value="Winged helix-like DNA-binding domain superfamily/Winged helix DNA-binding domain"/>
    <property type="match status" value="2"/>
</dbReference>
<gene>
    <name evidence="7" type="ORF">ASU35_03260</name>
</gene>
<evidence type="ECO:0000313" key="7">
    <source>
        <dbReference type="EMBL" id="KSV58067.1"/>
    </source>
</evidence>
<dbReference type="PANTHER" id="PTHR30185">
    <property type="entry name" value="CRYPTIC BETA-GLUCOSIDE BGL OPERON ANTITERMINATOR"/>
    <property type="match status" value="1"/>
</dbReference>
<dbReference type="InterPro" id="IPR036388">
    <property type="entry name" value="WH-like_DNA-bd_sf"/>
</dbReference>
<dbReference type="EMBL" id="LNAM01000186">
    <property type="protein sequence ID" value="KSV58067.1"/>
    <property type="molecule type" value="Genomic_DNA"/>
</dbReference>
<dbReference type="OrthoDB" id="3175596at2"/>
<keyword evidence="2" id="KW-0805">Transcription regulation</keyword>
<dbReference type="RefSeq" id="WP_058353660.1">
    <property type="nucleotide sequence ID" value="NZ_CABMMD010000186.1"/>
</dbReference>
<dbReference type="PROSITE" id="PS51372">
    <property type="entry name" value="PRD_2"/>
    <property type="match status" value="2"/>
</dbReference>
<dbReference type="SUPFAM" id="SSF55804">
    <property type="entry name" value="Phoshotransferase/anion transport protein"/>
    <property type="match status" value="1"/>
</dbReference>
<evidence type="ECO:0000313" key="8">
    <source>
        <dbReference type="Proteomes" id="UP000054874"/>
    </source>
</evidence>
<protein>
    <submittedName>
        <fullName evidence="7">Transcription antiterminator BglG</fullName>
    </submittedName>
</protein>
<dbReference type="Gene3D" id="1.10.1790.10">
    <property type="entry name" value="PRD domain"/>
    <property type="match status" value="2"/>
</dbReference>
<organism evidence="7 8">
    <name type="scientific">Acetivibrio ethanolgignens</name>
    <dbReference type="NCBI Taxonomy" id="290052"/>
    <lineage>
        <taxon>Bacteria</taxon>
        <taxon>Bacillati</taxon>
        <taxon>Bacillota</taxon>
        <taxon>Clostridia</taxon>
        <taxon>Eubacteriales</taxon>
        <taxon>Oscillospiraceae</taxon>
        <taxon>Acetivibrio</taxon>
    </lineage>
</organism>
<dbReference type="GO" id="GO:0006355">
    <property type="term" value="P:regulation of DNA-templated transcription"/>
    <property type="evidence" value="ECO:0007669"/>
    <property type="project" value="InterPro"/>
</dbReference>
<feature type="domain" description="PTS EIIB type-2" evidence="5">
    <location>
        <begin position="427"/>
        <end position="519"/>
    </location>
</feature>
<feature type="domain" description="PRD" evidence="6">
    <location>
        <begin position="198"/>
        <end position="306"/>
    </location>
</feature>
<dbReference type="GO" id="GO:0009401">
    <property type="term" value="P:phosphoenolpyruvate-dependent sugar phosphotransferase system"/>
    <property type="evidence" value="ECO:0007669"/>
    <property type="project" value="InterPro"/>
</dbReference>